<dbReference type="InterPro" id="IPR000618">
    <property type="entry name" value="Insect_cuticle"/>
</dbReference>
<evidence type="ECO:0000256" key="1">
    <source>
        <dbReference type="SAM" id="MobiDB-lite"/>
    </source>
</evidence>
<comment type="caution">
    <text evidence="3">The sequence shown here is derived from an EMBL/GenBank/DDBJ whole genome shotgun (WGS) entry which is preliminary data.</text>
</comment>
<proteinExistence type="predicted"/>
<feature type="region of interest" description="Disordered" evidence="1">
    <location>
        <begin position="44"/>
        <end position="324"/>
    </location>
</feature>
<dbReference type="EMBL" id="JXLN01003719">
    <property type="protein sequence ID" value="KPM03015.1"/>
    <property type="molecule type" value="Genomic_DNA"/>
</dbReference>
<keyword evidence="2" id="KW-0732">Signal</keyword>
<dbReference type="PROSITE" id="PS51155">
    <property type="entry name" value="CHIT_BIND_RR_2"/>
    <property type="match status" value="1"/>
</dbReference>
<evidence type="ECO:0000313" key="4">
    <source>
        <dbReference type="Proteomes" id="UP000616769"/>
    </source>
</evidence>
<feature type="compositionally biased region" description="Polar residues" evidence="1">
    <location>
        <begin position="220"/>
        <end position="247"/>
    </location>
</feature>
<feature type="compositionally biased region" description="Polar residues" evidence="1">
    <location>
        <begin position="199"/>
        <end position="209"/>
    </location>
</feature>
<feature type="compositionally biased region" description="Low complexity" evidence="1">
    <location>
        <begin position="135"/>
        <end position="149"/>
    </location>
</feature>
<reference evidence="3 4" key="1">
    <citation type="journal article" date="2015" name="Parasit. Vectors">
        <title>Draft genome of the scabies mite.</title>
        <authorList>
            <person name="Rider S.D.Jr."/>
            <person name="Morgan M.S."/>
            <person name="Arlian L.G."/>
        </authorList>
    </citation>
    <scope>NUCLEOTIDE SEQUENCE [LARGE SCALE GENOMIC DNA]</scope>
    <source>
        <strain evidence="3">Arlian Lab</strain>
    </source>
</reference>
<dbReference type="GO" id="GO:0008010">
    <property type="term" value="F:structural constituent of chitin-based larval cuticle"/>
    <property type="evidence" value="ECO:0007669"/>
    <property type="project" value="TreeGrafter"/>
</dbReference>
<dbReference type="VEuPathDB" id="VectorBase:SSCA000088"/>
<feature type="compositionally biased region" description="Low complexity" evidence="1">
    <location>
        <begin position="85"/>
        <end position="98"/>
    </location>
</feature>
<feature type="chain" id="PRO_5010784363" evidence="2">
    <location>
        <begin position="22"/>
        <end position="663"/>
    </location>
</feature>
<dbReference type="OrthoDB" id="6362401at2759"/>
<feature type="compositionally biased region" description="Low complexity" evidence="1">
    <location>
        <begin position="430"/>
        <end position="450"/>
    </location>
</feature>
<feature type="compositionally biased region" description="Low complexity" evidence="1">
    <location>
        <begin position="396"/>
        <end position="414"/>
    </location>
</feature>
<feature type="compositionally biased region" description="Pro residues" evidence="1">
    <location>
        <begin position="475"/>
        <end position="516"/>
    </location>
</feature>
<accession>A0A131ZXK4</accession>
<dbReference type="InterPro" id="IPR050468">
    <property type="entry name" value="Cuticle_Struct_Prot"/>
</dbReference>
<dbReference type="Proteomes" id="UP000616769">
    <property type="component" value="Unassembled WGS sequence"/>
</dbReference>
<organism evidence="3 4">
    <name type="scientific">Sarcoptes scabiei</name>
    <name type="common">Itch mite</name>
    <name type="synonym">Acarus scabiei</name>
    <dbReference type="NCBI Taxonomy" id="52283"/>
    <lineage>
        <taxon>Eukaryota</taxon>
        <taxon>Metazoa</taxon>
        <taxon>Ecdysozoa</taxon>
        <taxon>Arthropoda</taxon>
        <taxon>Chelicerata</taxon>
        <taxon>Arachnida</taxon>
        <taxon>Acari</taxon>
        <taxon>Acariformes</taxon>
        <taxon>Sarcoptiformes</taxon>
        <taxon>Astigmata</taxon>
        <taxon>Psoroptidia</taxon>
        <taxon>Sarcoptoidea</taxon>
        <taxon>Sarcoptidae</taxon>
        <taxon>Sarcoptinae</taxon>
        <taxon>Sarcoptes</taxon>
    </lineage>
</organism>
<feature type="compositionally biased region" description="Low complexity" evidence="1">
    <location>
        <begin position="359"/>
        <end position="372"/>
    </location>
</feature>
<protein>
    <submittedName>
        <fullName evidence="3">Cuticle protein-like protein 2</fullName>
    </submittedName>
</protein>
<evidence type="ECO:0000256" key="2">
    <source>
        <dbReference type="SAM" id="SignalP"/>
    </source>
</evidence>
<name>A0A131ZXK4_SARSC</name>
<sequence>MKWRLTYLMLVIALLANISHSYMLIDDDELGNEESSPRVAIIYPRAIGPEIPDELEMKESTETSSTENPTEPPSQSSPVTVAPVMDLSDSSSPSPMDLDSSETEKTKSGEAIANSNPTTTTTATTESPDELQELPASASAPSSVFVPSPRIRSVSEEDQKAVAAAASSSQSSSPSQASSSQSSQKSNQESAPVNRLWHFNTNGVHSQAAWSRVDRDSDAVESNPSPVFTASANQASVRNAAPAQSSPVFVRKPVFSSEPADFNRLQSSKASPEAEDLATGELPSASNQRNLYYPDINRLQSPGSSASASASAAASSSASASSSFNNGFQSIPSYGSSSSSFNNAQYGLKGGASKYIASNQQWQQQSIQSPVKAVRKVVKSSNSRSWGDNELNQSFQQQQQPQQQPYRVRVVVQPNAKTQQPSYFDRLQDSRSSASASSTSAASSSASSSAFTQGAQQKEYVHVDTKITSRAGTKSPPPPPPAIKSPPPPPPAVKSPPPPPAPIKSLPPPPPPPRPVPVRQTYATKTPPRAAIRAPVFEQETEQQHYEQHVEQPEPEPYSFNFNVNDDSGTNQFRREEGDRNGVVRGSYGYTDAWGLYRIVDYVADKNGFRATIRTNEPGLVERNPVTNEVDNPAHIQVAAEDTPAKVVELMRLKKPSNSFDVL</sequence>
<gene>
    <name evidence="3" type="ORF">QR98_0014440</name>
</gene>
<feature type="compositionally biased region" description="Low complexity" evidence="1">
    <location>
        <begin position="161"/>
        <end position="191"/>
    </location>
</feature>
<dbReference type="Pfam" id="PF00379">
    <property type="entry name" value="Chitin_bind_4"/>
    <property type="match status" value="1"/>
</dbReference>
<feature type="compositionally biased region" description="Low complexity" evidence="1">
    <location>
        <begin position="304"/>
        <end position="323"/>
    </location>
</feature>
<dbReference type="AlphaFoldDB" id="A0A131ZXK4"/>
<feature type="region of interest" description="Disordered" evidence="1">
    <location>
        <begin position="359"/>
        <end position="521"/>
    </location>
</feature>
<dbReference type="GO" id="GO:0062129">
    <property type="term" value="C:chitin-based extracellular matrix"/>
    <property type="evidence" value="ECO:0007669"/>
    <property type="project" value="TreeGrafter"/>
</dbReference>
<evidence type="ECO:0000313" key="3">
    <source>
        <dbReference type="EMBL" id="KPM03015.1"/>
    </source>
</evidence>
<feature type="signal peptide" evidence="2">
    <location>
        <begin position="1"/>
        <end position="21"/>
    </location>
</feature>
<dbReference type="PANTHER" id="PTHR10380">
    <property type="entry name" value="CUTICLE PROTEIN"/>
    <property type="match status" value="1"/>
</dbReference>
<feature type="compositionally biased region" description="Low complexity" evidence="1">
    <location>
        <begin position="62"/>
        <end position="78"/>
    </location>
</feature>